<dbReference type="OrthoDB" id="7579773at2"/>
<dbReference type="EMBL" id="CP031598">
    <property type="protein sequence ID" value="QEW28456.1"/>
    <property type="molecule type" value="Genomic_DNA"/>
</dbReference>
<dbReference type="EMBL" id="LAXI01000014">
    <property type="protein sequence ID" value="KRS16377.1"/>
    <property type="molecule type" value="Genomic_DNA"/>
</dbReference>
<dbReference type="PATRIC" id="fig|540747.5.peg.1507"/>
<accession>A0A0T5P546</accession>
<evidence type="ECO:0000313" key="1">
    <source>
        <dbReference type="EMBL" id="KRS16377.1"/>
    </source>
</evidence>
<dbReference type="Proteomes" id="UP000325785">
    <property type="component" value="Chromosome"/>
</dbReference>
<name>A0A0T5P546_9RHOB</name>
<dbReference type="KEGG" id="rid:RIdsm_04287"/>
<proteinExistence type="predicted"/>
<reference evidence="2 4" key="2">
    <citation type="submission" date="2018-08" db="EMBL/GenBank/DDBJ databases">
        <title>Genetic Globetrotter - A new plasmid hitch-hiking vast phylogenetic and geographic distances.</title>
        <authorList>
            <person name="Vollmers J."/>
            <person name="Petersen J."/>
        </authorList>
    </citation>
    <scope>NUCLEOTIDE SEQUENCE [LARGE SCALE GENOMIC DNA]</scope>
    <source>
        <strain evidence="2 4">DSM 26383</strain>
    </source>
</reference>
<dbReference type="RefSeq" id="WP_057818365.1">
    <property type="nucleotide sequence ID" value="NZ_CP031598.1"/>
</dbReference>
<evidence type="ECO:0000313" key="4">
    <source>
        <dbReference type="Proteomes" id="UP000325785"/>
    </source>
</evidence>
<organism evidence="1 3">
    <name type="scientific">Roseovarius indicus</name>
    <dbReference type="NCBI Taxonomy" id="540747"/>
    <lineage>
        <taxon>Bacteria</taxon>
        <taxon>Pseudomonadati</taxon>
        <taxon>Pseudomonadota</taxon>
        <taxon>Alphaproteobacteria</taxon>
        <taxon>Rhodobacterales</taxon>
        <taxon>Roseobacteraceae</taxon>
        <taxon>Roseovarius</taxon>
    </lineage>
</organism>
<evidence type="ECO:0000313" key="3">
    <source>
        <dbReference type="Proteomes" id="UP000051401"/>
    </source>
</evidence>
<gene>
    <name evidence="2" type="ORF">RIdsm_04287</name>
    <name evidence="1" type="ORF">XM52_18770</name>
</gene>
<dbReference type="AlphaFoldDB" id="A0A0T5P546"/>
<sequence>MDIHAIFDENYSGPLVEAAWIVESAANREWFAAAKGQLHPDSAIFSLDRYRSVETALCHVVWGIEGHFPQWRRIIVLGLASTFPVPAELEREGRWEKRTDGFVLYRT</sequence>
<dbReference type="Proteomes" id="UP000051401">
    <property type="component" value="Unassembled WGS sequence"/>
</dbReference>
<keyword evidence="3" id="KW-1185">Reference proteome</keyword>
<protein>
    <submittedName>
        <fullName evidence="1">Uncharacterized protein</fullName>
    </submittedName>
</protein>
<evidence type="ECO:0000313" key="2">
    <source>
        <dbReference type="EMBL" id="QEW28456.1"/>
    </source>
</evidence>
<reference evidence="1 3" key="1">
    <citation type="submission" date="2015-04" db="EMBL/GenBank/DDBJ databases">
        <title>The draft genome sequence of Roseovarius indicus B108T.</title>
        <authorList>
            <person name="Li G."/>
            <person name="Lai Q."/>
            <person name="Shao Z."/>
            <person name="Yan P."/>
        </authorList>
    </citation>
    <scope>NUCLEOTIDE SEQUENCE [LARGE SCALE GENOMIC DNA]</scope>
    <source>
        <strain evidence="1 3">B108</strain>
    </source>
</reference>
<dbReference type="STRING" id="540747.SAMN04488031_10599"/>